<dbReference type="CDD" id="cd00801">
    <property type="entry name" value="INT_P4_C"/>
    <property type="match status" value="1"/>
</dbReference>
<dbReference type="Pfam" id="PF00589">
    <property type="entry name" value="Phage_integrase"/>
    <property type="match status" value="1"/>
</dbReference>
<organism evidence="8 9">
    <name type="scientific">Alcaligenes faecalis</name>
    <dbReference type="NCBI Taxonomy" id="511"/>
    <lineage>
        <taxon>Bacteria</taxon>
        <taxon>Pseudomonadati</taxon>
        <taxon>Pseudomonadota</taxon>
        <taxon>Betaproteobacteria</taxon>
        <taxon>Burkholderiales</taxon>
        <taxon>Alcaligenaceae</taxon>
        <taxon>Alcaligenes</taxon>
    </lineage>
</organism>
<accession>A0A2U2BHG1</accession>
<dbReference type="GO" id="GO:0006310">
    <property type="term" value="P:DNA recombination"/>
    <property type="evidence" value="ECO:0007669"/>
    <property type="project" value="UniProtKB-KW"/>
</dbReference>
<evidence type="ECO:0000256" key="2">
    <source>
        <dbReference type="ARBA" id="ARBA00022908"/>
    </source>
</evidence>
<name>A0A2U2BHG1_ALCFA</name>
<reference evidence="8 9" key="2">
    <citation type="submission" date="2018-05" db="EMBL/GenBank/DDBJ databases">
        <authorList>
            <person name="Lanie J.A."/>
            <person name="Ng W.-L."/>
            <person name="Kazmierczak K.M."/>
            <person name="Andrzejewski T.M."/>
            <person name="Davidsen T.M."/>
            <person name="Wayne K.J."/>
            <person name="Tettelin H."/>
            <person name="Glass J.I."/>
            <person name="Rusch D."/>
            <person name="Podicherti R."/>
            <person name="Tsui H.-C.T."/>
            <person name="Winkler M.E."/>
        </authorList>
    </citation>
    <scope>NUCLEOTIDE SEQUENCE [LARGE SCALE GENOMIC DNA]</scope>
    <source>
        <strain evidence="8 9">YBY</strain>
    </source>
</reference>
<proteinExistence type="inferred from homology"/>
<dbReference type="InterPro" id="IPR044068">
    <property type="entry name" value="CB"/>
</dbReference>
<dbReference type="PANTHER" id="PTHR30629">
    <property type="entry name" value="PROPHAGE INTEGRASE"/>
    <property type="match status" value="1"/>
</dbReference>
<dbReference type="SUPFAM" id="SSF56349">
    <property type="entry name" value="DNA breaking-rejoining enzymes"/>
    <property type="match status" value="1"/>
</dbReference>
<dbReference type="RefSeq" id="WP_109089662.1">
    <property type="nucleotide sequence ID" value="NZ_QEXO01000004.1"/>
</dbReference>
<dbReference type="InterPro" id="IPR053876">
    <property type="entry name" value="Phage_int_M"/>
</dbReference>
<dbReference type="InterPro" id="IPR011010">
    <property type="entry name" value="DNA_brk_join_enz"/>
</dbReference>
<dbReference type="Proteomes" id="UP000245216">
    <property type="component" value="Unassembled WGS sequence"/>
</dbReference>
<dbReference type="PANTHER" id="PTHR30629:SF2">
    <property type="entry name" value="PROPHAGE INTEGRASE INTS-RELATED"/>
    <property type="match status" value="1"/>
</dbReference>
<comment type="similarity">
    <text evidence="1">Belongs to the 'phage' integrase family.</text>
</comment>
<dbReference type="InterPro" id="IPR010998">
    <property type="entry name" value="Integrase_recombinase_N"/>
</dbReference>
<keyword evidence="4" id="KW-0233">DNA recombination</keyword>
<evidence type="ECO:0000313" key="8">
    <source>
        <dbReference type="EMBL" id="PWE13431.1"/>
    </source>
</evidence>
<evidence type="ECO:0000313" key="9">
    <source>
        <dbReference type="Proteomes" id="UP000245216"/>
    </source>
</evidence>
<dbReference type="AlphaFoldDB" id="A0A2U2BHG1"/>
<dbReference type="Pfam" id="PF22022">
    <property type="entry name" value="Phage_int_M"/>
    <property type="match status" value="1"/>
</dbReference>
<evidence type="ECO:0000256" key="3">
    <source>
        <dbReference type="ARBA" id="ARBA00023125"/>
    </source>
</evidence>
<evidence type="ECO:0000256" key="5">
    <source>
        <dbReference type="PROSITE-ProRule" id="PRU01248"/>
    </source>
</evidence>
<dbReference type="STRING" id="511.UZ73_17725"/>
<dbReference type="InterPro" id="IPR002104">
    <property type="entry name" value="Integrase_catalytic"/>
</dbReference>
<gene>
    <name evidence="8" type="ORF">DF183_16645</name>
</gene>
<evidence type="ECO:0000259" key="6">
    <source>
        <dbReference type="PROSITE" id="PS51898"/>
    </source>
</evidence>
<feature type="domain" description="Tyr recombinase" evidence="6">
    <location>
        <begin position="207"/>
        <end position="394"/>
    </location>
</feature>
<dbReference type="EMBL" id="QEXO01000004">
    <property type="protein sequence ID" value="PWE13431.1"/>
    <property type="molecule type" value="Genomic_DNA"/>
</dbReference>
<comment type="caution">
    <text evidence="8">The sequence shown here is derived from an EMBL/GenBank/DDBJ whole genome shotgun (WGS) entry which is preliminary data.</text>
</comment>
<dbReference type="InterPro" id="IPR050808">
    <property type="entry name" value="Phage_Integrase"/>
</dbReference>
<dbReference type="Gene3D" id="3.30.160.390">
    <property type="entry name" value="Integrase, DNA-binding domain"/>
    <property type="match status" value="1"/>
</dbReference>
<dbReference type="InterPro" id="IPR025166">
    <property type="entry name" value="Integrase_DNA_bind_dom"/>
</dbReference>
<keyword evidence="2" id="KW-0229">DNA integration</keyword>
<evidence type="ECO:0000256" key="4">
    <source>
        <dbReference type="ARBA" id="ARBA00023172"/>
    </source>
</evidence>
<dbReference type="GO" id="GO:0015074">
    <property type="term" value="P:DNA integration"/>
    <property type="evidence" value="ECO:0007669"/>
    <property type="project" value="UniProtKB-KW"/>
</dbReference>
<dbReference type="PROSITE" id="PS51898">
    <property type="entry name" value="TYR_RECOMBINASE"/>
    <property type="match status" value="1"/>
</dbReference>
<dbReference type="InterPro" id="IPR038488">
    <property type="entry name" value="Integrase_DNA-bd_sf"/>
</dbReference>
<reference evidence="8 9" key="1">
    <citation type="submission" date="2018-05" db="EMBL/GenBank/DDBJ databases">
        <title>Genome Sequence of an Efficient Indole-Degrading Bacterium, Alcaligenes sp.YBY.</title>
        <authorList>
            <person name="Yang B."/>
        </authorList>
    </citation>
    <scope>NUCLEOTIDE SEQUENCE [LARGE SCALE GENOMIC DNA]</scope>
    <source>
        <strain evidence="8 9">YBY</strain>
    </source>
</reference>
<dbReference type="Gene3D" id="1.10.150.130">
    <property type="match status" value="1"/>
</dbReference>
<dbReference type="InterPro" id="IPR013762">
    <property type="entry name" value="Integrase-like_cat_sf"/>
</dbReference>
<evidence type="ECO:0000259" key="7">
    <source>
        <dbReference type="PROSITE" id="PS51900"/>
    </source>
</evidence>
<dbReference type="Pfam" id="PF13356">
    <property type="entry name" value="Arm-DNA-bind_3"/>
    <property type="match status" value="1"/>
</dbReference>
<keyword evidence="3 5" id="KW-0238">DNA-binding</keyword>
<evidence type="ECO:0000256" key="1">
    <source>
        <dbReference type="ARBA" id="ARBA00008857"/>
    </source>
</evidence>
<feature type="domain" description="Core-binding (CB)" evidence="7">
    <location>
        <begin position="102"/>
        <end position="183"/>
    </location>
</feature>
<sequence>MAKIIPPLTDSQCKSAKYSPDGKNRLFDGGGLYLELLPSGAKRWRLKYRRPQSKAESRLTFGSYPEVSLAKARQMREEAKTELAENVDPGLTAIATAAHLPPSFEIVANEWLEVRKKSWSAGYFQRIRNALQANVYPVIGKMPIEAVTGKAVLKIIQTVEHRGALEMASRVLEAVGMVFRYACGVGLANNDVTHGLRQFLQERPPVQHYPHVDEEDLPLLLQRIMQYHGRPETRYALQLMMRTFPRTNELRWARWEEFDMANALWTIPAERMKGRLIQKHSAADHLVPLSRQSIQILESLRALSGRHSFLFPGVHNPRSTPISSETMNRALKIMGFGGLQTGHGFRGLASTIMNEQSGFRSEVIERQLAHRDRNKVRRAYNHAQYMAERHDLMQWWSDYLDEQLGKAPK</sequence>
<protein>
    <submittedName>
        <fullName evidence="8">Integrase</fullName>
    </submittedName>
</protein>
<dbReference type="PROSITE" id="PS51900">
    <property type="entry name" value="CB"/>
    <property type="match status" value="1"/>
</dbReference>
<dbReference type="GO" id="GO:0003677">
    <property type="term" value="F:DNA binding"/>
    <property type="evidence" value="ECO:0007669"/>
    <property type="project" value="UniProtKB-UniRule"/>
</dbReference>
<dbReference type="Gene3D" id="1.10.443.10">
    <property type="entry name" value="Intergrase catalytic core"/>
    <property type="match status" value="1"/>
</dbReference>